<evidence type="ECO:0000313" key="8">
    <source>
        <dbReference type="EMBL" id="MPL88513.1"/>
    </source>
</evidence>
<gene>
    <name evidence="8" type="primary">walR_19</name>
    <name evidence="8" type="ORF">SDC9_34536</name>
</gene>
<dbReference type="Pfam" id="PF00486">
    <property type="entry name" value="Trans_reg_C"/>
    <property type="match status" value="1"/>
</dbReference>
<comment type="caution">
    <text evidence="8">The sequence shown here is derived from an EMBL/GenBank/DDBJ whole genome shotgun (WGS) entry which is preliminary data.</text>
</comment>
<sequence>MDKPEAKILLVDDETDILEFLSYNLRKEGFEVYCAHNGFEAVETARRVTPDLIILDIMMPGADGYETCREIRATPGLSETMIAFLSARGEDMSQVEGFEAGGDDYIRKPVRPRVFISRVRALLRRMPDKTKEDTKLVLEGLIIDKERYVVIRHGVETGLSKKEFELLLLLTSRPNKVFTRDEIFAGVWGTDVVVGERTIDVHIRKIREKIGMESIKTIKGVGYYFS</sequence>
<evidence type="ECO:0000259" key="7">
    <source>
        <dbReference type="PROSITE" id="PS51755"/>
    </source>
</evidence>
<keyword evidence="5" id="KW-0804">Transcription</keyword>
<evidence type="ECO:0000256" key="3">
    <source>
        <dbReference type="ARBA" id="ARBA00023015"/>
    </source>
</evidence>
<dbReference type="GO" id="GO:0032993">
    <property type="term" value="C:protein-DNA complex"/>
    <property type="evidence" value="ECO:0007669"/>
    <property type="project" value="TreeGrafter"/>
</dbReference>
<dbReference type="Pfam" id="PF00072">
    <property type="entry name" value="Response_reg"/>
    <property type="match status" value="1"/>
</dbReference>
<feature type="domain" description="OmpR/PhoB-type" evidence="7">
    <location>
        <begin position="133"/>
        <end position="226"/>
    </location>
</feature>
<keyword evidence="3" id="KW-0805">Transcription regulation</keyword>
<dbReference type="FunFam" id="3.40.50.2300:FF:000001">
    <property type="entry name" value="DNA-binding response regulator PhoB"/>
    <property type="match status" value="1"/>
</dbReference>
<dbReference type="GO" id="GO:0006355">
    <property type="term" value="P:regulation of DNA-templated transcription"/>
    <property type="evidence" value="ECO:0007669"/>
    <property type="project" value="InterPro"/>
</dbReference>
<proteinExistence type="predicted"/>
<dbReference type="InterPro" id="IPR011006">
    <property type="entry name" value="CheY-like_superfamily"/>
</dbReference>
<dbReference type="PANTHER" id="PTHR48111:SF40">
    <property type="entry name" value="PHOSPHATE REGULON TRANSCRIPTIONAL REGULATORY PROTEIN PHOB"/>
    <property type="match status" value="1"/>
</dbReference>
<reference evidence="8" key="1">
    <citation type="submission" date="2019-08" db="EMBL/GenBank/DDBJ databases">
        <authorList>
            <person name="Kucharzyk K."/>
            <person name="Murdoch R.W."/>
            <person name="Higgins S."/>
            <person name="Loffler F."/>
        </authorList>
    </citation>
    <scope>NUCLEOTIDE SEQUENCE</scope>
</reference>
<evidence type="ECO:0000256" key="5">
    <source>
        <dbReference type="ARBA" id="ARBA00023163"/>
    </source>
</evidence>
<keyword evidence="1" id="KW-0597">Phosphoprotein</keyword>
<dbReference type="Gene3D" id="1.10.10.10">
    <property type="entry name" value="Winged helix-like DNA-binding domain superfamily/Winged helix DNA-binding domain"/>
    <property type="match status" value="1"/>
</dbReference>
<feature type="domain" description="Response regulatory" evidence="6">
    <location>
        <begin position="7"/>
        <end position="123"/>
    </location>
</feature>
<dbReference type="InterPro" id="IPR016032">
    <property type="entry name" value="Sig_transdc_resp-reg_C-effctor"/>
</dbReference>
<dbReference type="SUPFAM" id="SSF52172">
    <property type="entry name" value="CheY-like"/>
    <property type="match status" value="1"/>
</dbReference>
<dbReference type="SMART" id="SM00448">
    <property type="entry name" value="REC"/>
    <property type="match status" value="1"/>
</dbReference>
<dbReference type="GO" id="GO:0000156">
    <property type="term" value="F:phosphorelay response regulator activity"/>
    <property type="evidence" value="ECO:0007669"/>
    <property type="project" value="TreeGrafter"/>
</dbReference>
<dbReference type="PROSITE" id="PS50110">
    <property type="entry name" value="RESPONSE_REGULATORY"/>
    <property type="match status" value="1"/>
</dbReference>
<dbReference type="SMART" id="SM00862">
    <property type="entry name" value="Trans_reg_C"/>
    <property type="match status" value="1"/>
</dbReference>
<dbReference type="InterPro" id="IPR039420">
    <property type="entry name" value="WalR-like"/>
</dbReference>
<organism evidence="8">
    <name type="scientific">bioreactor metagenome</name>
    <dbReference type="NCBI Taxonomy" id="1076179"/>
    <lineage>
        <taxon>unclassified sequences</taxon>
        <taxon>metagenomes</taxon>
        <taxon>ecological metagenomes</taxon>
    </lineage>
</organism>
<name>A0A644VCQ7_9ZZZZ</name>
<dbReference type="SUPFAM" id="SSF46894">
    <property type="entry name" value="C-terminal effector domain of the bipartite response regulators"/>
    <property type="match status" value="1"/>
</dbReference>
<keyword evidence="4" id="KW-0238">DNA-binding</keyword>
<evidence type="ECO:0000256" key="1">
    <source>
        <dbReference type="ARBA" id="ARBA00022553"/>
    </source>
</evidence>
<dbReference type="InterPro" id="IPR001867">
    <property type="entry name" value="OmpR/PhoB-type_DNA-bd"/>
</dbReference>
<dbReference type="PROSITE" id="PS51755">
    <property type="entry name" value="OMPR_PHOB"/>
    <property type="match status" value="1"/>
</dbReference>
<evidence type="ECO:0000256" key="4">
    <source>
        <dbReference type="ARBA" id="ARBA00023125"/>
    </source>
</evidence>
<dbReference type="GO" id="GO:0000976">
    <property type="term" value="F:transcription cis-regulatory region binding"/>
    <property type="evidence" value="ECO:0007669"/>
    <property type="project" value="TreeGrafter"/>
</dbReference>
<dbReference type="InterPro" id="IPR001789">
    <property type="entry name" value="Sig_transdc_resp-reg_receiver"/>
</dbReference>
<dbReference type="Gene3D" id="3.40.50.2300">
    <property type="match status" value="1"/>
</dbReference>
<accession>A0A644VCQ7</accession>
<dbReference type="EMBL" id="VSSQ01000259">
    <property type="protein sequence ID" value="MPL88513.1"/>
    <property type="molecule type" value="Genomic_DNA"/>
</dbReference>
<dbReference type="GO" id="GO:0005829">
    <property type="term" value="C:cytosol"/>
    <property type="evidence" value="ECO:0007669"/>
    <property type="project" value="TreeGrafter"/>
</dbReference>
<keyword evidence="2" id="KW-0902">Two-component regulatory system</keyword>
<protein>
    <submittedName>
        <fullName evidence="8">Transcriptional regulatory protein WalR</fullName>
    </submittedName>
</protein>
<evidence type="ECO:0000256" key="2">
    <source>
        <dbReference type="ARBA" id="ARBA00023012"/>
    </source>
</evidence>
<evidence type="ECO:0000259" key="6">
    <source>
        <dbReference type="PROSITE" id="PS50110"/>
    </source>
</evidence>
<dbReference type="CDD" id="cd00383">
    <property type="entry name" value="trans_reg_C"/>
    <property type="match status" value="1"/>
</dbReference>
<dbReference type="PANTHER" id="PTHR48111">
    <property type="entry name" value="REGULATOR OF RPOS"/>
    <property type="match status" value="1"/>
</dbReference>
<dbReference type="CDD" id="cd17574">
    <property type="entry name" value="REC_OmpR"/>
    <property type="match status" value="1"/>
</dbReference>
<dbReference type="AlphaFoldDB" id="A0A644VCQ7"/>
<dbReference type="InterPro" id="IPR036388">
    <property type="entry name" value="WH-like_DNA-bd_sf"/>
</dbReference>